<evidence type="ECO:0000313" key="3">
    <source>
        <dbReference type="Proteomes" id="UP001303473"/>
    </source>
</evidence>
<gene>
    <name evidence="2" type="ORF">QBC46DRAFT_100780</name>
</gene>
<feature type="signal peptide" evidence="1">
    <location>
        <begin position="1"/>
        <end position="20"/>
    </location>
</feature>
<reference evidence="3" key="1">
    <citation type="journal article" date="2023" name="Mol. Phylogenet. Evol.">
        <title>Genome-scale phylogeny and comparative genomics of the fungal order Sordariales.</title>
        <authorList>
            <person name="Hensen N."/>
            <person name="Bonometti L."/>
            <person name="Westerberg I."/>
            <person name="Brannstrom I.O."/>
            <person name="Guillou S."/>
            <person name="Cros-Aarteil S."/>
            <person name="Calhoun S."/>
            <person name="Haridas S."/>
            <person name="Kuo A."/>
            <person name="Mondo S."/>
            <person name="Pangilinan J."/>
            <person name="Riley R."/>
            <person name="LaButti K."/>
            <person name="Andreopoulos B."/>
            <person name="Lipzen A."/>
            <person name="Chen C."/>
            <person name="Yan M."/>
            <person name="Daum C."/>
            <person name="Ng V."/>
            <person name="Clum A."/>
            <person name="Steindorff A."/>
            <person name="Ohm R.A."/>
            <person name="Martin F."/>
            <person name="Silar P."/>
            <person name="Natvig D.O."/>
            <person name="Lalanne C."/>
            <person name="Gautier V."/>
            <person name="Ament-Velasquez S.L."/>
            <person name="Kruys A."/>
            <person name="Hutchinson M.I."/>
            <person name="Powell A.J."/>
            <person name="Barry K."/>
            <person name="Miller A.N."/>
            <person name="Grigoriev I.V."/>
            <person name="Debuchy R."/>
            <person name="Gladieux P."/>
            <person name="Hiltunen Thoren M."/>
            <person name="Johannesson H."/>
        </authorList>
    </citation>
    <scope>NUCLEOTIDE SEQUENCE [LARGE SCALE GENOMIC DNA]</scope>
    <source>
        <strain evidence="3">CBS 340.73</strain>
    </source>
</reference>
<evidence type="ECO:0000313" key="2">
    <source>
        <dbReference type="EMBL" id="KAK3941564.1"/>
    </source>
</evidence>
<dbReference type="EMBL" id="MU853782">
    <property type="protein sequence ID" value="KAK3941564.1"/>
    <property type="molecule type" value="Genomic_DNA"/>
</dbReference>
<evidence type="ECO:0008006" key="4">
    <source>
        <dbReference type="Google" id="ProtNLM"/>
    </source>
</evidence>
<proteinExistence type="predicted"/>
<evidence type="ECO:0000256" key="1">
    <source>
        <dbReference type="SAM" id="SignalP"/>
    </source>
</evidence>
<dbReference type="Proteomes" id="UP001303473">
    <property type="component" value="Unassembled WGS sequence"/>
</dbReference>
<keyword evidence="1" id="KW-0732">Signal</keyword>
<protein>
    <recommendedName>
        <fullName evidence="4">Secreted protein</fullName>
    </recommendedName>
</protein>
<accession>A0AAN6NAP2</accession>
<organism evidence="2 3">
    <name type="scientific">Diplogelasinospora grovesii</name>
    <dbReference type="NCBI Taxonomy" id="303347"/>
    <lineage>
        <taxon>Eukaryota</taxon>
        <taxon>Fungi</taxon>
        <taxon>Dikarya</taxon>
        <taxon>Ascomycota</taxon>
        <taxon>Pezizomycotina</taxon>
        <taxon>Sordariomycetes</taxon>
        <taxon>Sordariomycetidae</taxon>
        <taxon>Sordariales</taxon>
        <taxon>Diplogelasinosporaceae</taxon>
        <taxon>Diplogelasinospora</taxon>
    </lineage>
</organism>
<feature type="chain" id="PRO_5042867648" description="Secreted protein" evidence="1">
    <location>
        <begin position="21"/>
        <end position="90"/>
    </location>
</feature>
<sequence>MCDILASASALLAFRSLVQLETCLSAVLYLSFRCQNYGGMGKVRPKIRIPRIAFISRIQTTQVLAQRDLEHSVKSYLDTTSIESPIGNRC</sequence>
<name>A0AAN6NAP2_9PEZI</name>
<dbReference type="AlphaFoldDB" id="A0AAN6NAP2"/>
<comment type="caution">
    <text evidence="2">The sequence shown here is derived from an EMBL/GenBank/DDBJ whole genome shotgun (WGS) entry which is preliminary data.</text>
</comment>
<keyword evidence="3" id="KW-1185">Reference proteome</keyword>